<dbReference type="EMBL" id="KV429063">
    <property type="protein sequence ID" value="KZT68753.1"/>
    <property type="molecule type" value="Genomic_DNA"/>
</dbReference>
<protein>
    <submittedName>
        <fullName evidence="2">Uncharacterized protein</fullName>
    </submittedName>
</protein>
<keyword evidence="3" id="KW-1185">Reference proteome</keyword>
<gene>
    <name evidence="2" type="ORF">DAEQUDRAFT_308240</name>
</gene>
<name>A0A165PXR5_9APHY</name>
<evidence type="ECO:0000256" key="1">
    <source>
        <dbReference type="SAM" id="MobiDB-lite"/>
    </source>
</evidence>
<proteinExistence type="predicted"/>
<sequence length="153" mass="16995">MTCPLAFALGYSTPLGDISWPYGVATLNHRCFAFPNRTTTSRVGQLAGPGRLRPRNIRYYTCRNLSYYETSTPHRVARLKLGTETLPIPIAVNCQIGGLSPLAWGARHLWQFTAPIRVNGHWFTISHRYSIPSSRSKSGSWCLSVPSTSPVVC</sequence>
<dbReference type="AlphaFoldDB" id="A0A165PXR5"/>
<dbReference type="Proteomes" id="UP000076727">
    <property type="component" value="Unassembled WGS sequence"/>
</dbReference>
<organism evidence="2 3">
    <name type="scientific">Daedalea quercina L-15889</name>
    <dbReference type="NCBI Taxonomy" id="1314783"/>
    <lineage>
        <taxon>Eukaryota</taxon>
        <taxon>Fungi</taxon>
        <taxon>Dikarya</taxon>
        <taxon>Basidiomycota</taxon>
        <taxon>Agaricomycotina</taxon>
        <taxon>Agaricomycetes</taxon>
        <taxon>Polyporales</taxon>
        <taxon>Fomitopsis</taxon>
    </lineage>
</organism>
<reference evidence="2 3" key="1">
    <citation type="journal article" date="2016" name="Mol. Biol. Evol.">
        <title>Comparative Genomics of Early-Diverging Mushroom-Forming Fungi Provides Insights into the Origins of Lignocellulose Decay Capabilities.</title>
        <authorList>
            <person name="Nagy L.G."/>
            <person name="Riley R."/>
            <person name="Tritt A."/>
            <person name="Adam C."/>
            <person name="Daum C."/>
            <person name="Floudas D."/>
            <person name="Sun H."/>
            <person name="Yadav J.S."/>
            <person name="Pangilinan J."/>
            <person name="Larsson K.H."/>
            <person name="Matsuura K."/>
            <person name="Barry K."/>
            <person name="Labutti K."/>
            <person name="Kuo R."/>
            <person name="Ohm R.A."/>
            <person name="Bhattacharya S.S."/>
            <person name="Shirouzu T."/>
            <person name="Yoshinaga Y."/>
            <person name="Martin F.M."/>
            <person name="Grigoriev I.V."/>
            <person name="Hibbett D.S."/>
        </authorList>
    </citation>
    <scope>NUCLEOTIDE SEQUENCE [LARGE SCALE GENOMIC DNA]</scope>
    <source>
        <strain evidence="2 3">L-15889</strain>
    </source>
</reference>
<accession>A0A165PXR5</accession>
<feature type="region of interest" description="Disordered" evidence="1">
    <location>
        <begin position="134"/>
        <end position="153"/>
    </location>
</feature>
<evidence type="ECO:0000313" key="3">
    <source>
        <dbReference type="Proteomes" id="UP000076727"/>
    </source>
</evidence>
<evidence type="ECO:0000313" key="2">
    <source>
        <dbReference type="EMBL" id="KZT68753.1"/>
    </source>
</evidence>